<feature type="compositionally biased region" description="Acidic residues" evidence="1">
    <location>
        <begin position="249"/>
        <end position="261"/>
    </location>
</feature>
<feature type="non-terminal residue" evidence="3">
    <location>
        <position position="1"/>
    </location>
</feature>
<dbReference type="AlphaFoldDB" id="A0A1D1ZVN5"/>
<dbReference type="InterPro" id="IPR041232">
    <property type="entry name" value="NPL"/>
</dbReference>
<reference evidence="3" key="1">
    <citation type="submission" date="2015-08" db="EMBL/GenBank/DDBJ databases">
        <authorList>
            <person name="Babu N.S."/>
            <person name="Beckwith C.J."/>
            <person name="Beseler K.G."/>
            <person name="Brison A."/>
            <person name="Carone J.V."/>
            <person name="Caskin T.P."/>
            <person name="Diamond M."/>
            <person name="Durham M.E."/>
            <person name="Foxe J.M."/>
            <person name="Go M."/>
            <person name="Henderson B.A."/>
            <person name="Jones I.B."/>
            <person name="McGettigan J.A."/>
            <person name="Micheletti S.J."/>
            <person name="Nasrallah M.E."/>
            <person name="Ortiz D."/>
            <person name="Piller C.R."/>
            <person name="Privatt S.R."/>
            <person name="Schneider S.L."/>
            <person name="Sharp S."/>
            <person name="Smith T.C."/>
            <person name="Stanton J.D."/>
            <person name="Ullery H.E."/>
            <person name="Wilson R.J."/>
            <person name="Serrano M.G."/>
            <person name="Buck G."/>
            <person name="Lee V."/>
            <person name="Wang Y."/>
            <person name="Carvalho R."/>
            <person name="Voegtly L."/>
            <person name="Shi R."/>
            <person name="Duckworth R."/>
            <person name="Johnson A."/>
            <person name="Loviza R."/>
            <person name="Walstead R."/>
            <person name="Shah Z."/>
            <person name="Kiflezghi M."/>
            <person name="Wade K."/>
            <person name="Ball S.L."/>
            <person name="Bradley K.W."/>
            <person name="Asai D.J."/>
            <person name="Bowman C.A."/>
            <person name="Russell D.A."/>
            <person name="Pope W.H."/>
            <person name="Jacobs-Sera D."/>
            <person name="Hendrix R.W."/>
            <person name="Hatfull G.F."/>
        </authorList>
    </citation>
    <scope>NUCLEOTIDE SEQUENCE</scope>
</reference>
<name>A0A1D1ZVN5_AUXPR</name>
<evidence type="ECO:0000256" key="1">
    <source>
        <dbReference type="SAM" id="MobiDB-lite"/>
    </source>
</evidence>
<evidence type="ECO:0000259" key="2">
    <source>
        <dbReference type="Pfam" id="PF17800"/>
    </source>
</evidence>
<organism evidence="3">
    <name type="scientific">Auxenochlorella protothecoides</name>
    <name type="common">Green microalga</name>
    <name type="synonym">Chlorella protothecoides</name>
    <dbReference type="NCBI Taxonomy" id="3075"/>
    <lineage>
        <taxon>Eukaryota</taxon>
        <taxon>Viridiplantae</taxon>
        <taxon>Chlorophyta</taxon>
        <taxon>core chlorophytes</taxon>
        <taxon>Trebouxiophyceae</taxon>
        <taxon>Chlorellales</taxon>
        <taxon>Chlorellaceae</taxon>
        <taxon>Auxenochlorella</taxon>
    </lineage>
</organism>
<dbReference type="Pfam" id="PF17800">
    <property type="entry name" value="NPL"/>
    <property type="match status" value="1"/>
</dbReference>
<dbReference type="EMBL" id="GDKF01007807">
    <property type="protein sequence ID" value="JAT70815.1"/>
    <property type="molecule type" value="Transcribed_RNA"/>
</dbReference>
<gene>
    <name evidence="3" type="ORF">g.64859</name>
</gene>
<feature type="compositionally biased region" description="Acidic residues" evidence="1">
    <location>
        <begin position="207"/>
        <end position="241"/>
    </location>
</feature>
<feature type="compositionally biased region" description="Acidic residues" evidence="1">
    <location>
        <begin position="167"/>
        <end position="180"/>
    </location>
</feature>
<dbReference type="Gene3D" id="2.60.120.340">
    <property type="entry name" value="Nucleoplasmin core domain"/>
    <property type="match status" value="1"/>
</dbReference>
<feature type="region of interest" description="Disordered" evidence="1">
    <location>
        <begin position="152"/>
        <end position="261"/>
    </location>
</feature>
<proteinExistence type="predicted"/>
<sequence length="261" mass="28147">HKRAILAYVIKFAYRGFVSKQSCTGELHTLQSVSYPPDNPAQRAMVEPVCRFFGVEIPAGKEVQIVAAVDADMEGYEVVHVTQIALGAEPDKGPHTIFISTEEYKAAVGTLDAVHHPHIGVDYTVSLEGITLSHTGRSSVFVSGYKTIASFMSDDDDDEHGGRGSSSDEDSEDFDSEDQDAPAGVPLRPRPAGTLESSDEERLGEGSDGDDSDLGSLLDEDDEEEEEEDDPPEEEEAEEEPAAGVEPAEGVEGEESMDQDE</sequence>
<protein>
    <recommendedName>
        <fullName evidence="2">Nucleoplasmin-like domain-containing protein</fullName>
    </recommendedName>
</protein>
<accession>A0A1D1ZVN5</accession>
<evidence type="ECO:0000313" key="3">
    <source>
        <dbReference type="EMBL" id="JAT70815.1"/>
    </source>
</evidence>
<feature type="domain" description="Nucleoplasmin-like" evidence="2">
    <location>
        <begin position="52"/>
        <end position="145"/>
    </location>
</feature>